<evidence type="ECO:0000313" key="1">
    <source>
        <dbReference type="EMBL" id="WWQ61038.1"/>
    </source>
</evidence>
<evidence type="ECO:0000313" key="2">
    <source>
        <dbReference type="Proteomes" id="UP001432202"/>
    </source>
</evidence>
<sequence length="91" mass="10874">MRVLHGTWDGKDFYIWVEDSDEKELGSVKKKIIDKLRHELTFNPEALAVIDVLFPQRMISLSFIPILQPLMYLFLKFLHLKSLLMIFLIYY</sequence>
<dbReference type="Proteomes" id="UP001432202">
    <property type="component" value="Chromosome"/>
</dbReference>
<dbReference type="AlphaFoldDB" id="A0AAX4L4B2"/>
<accession>A0AAX4L4B2</accession>
<proteinExistence type="predicted"/>
<gene>
    <name evidence="1" type="ORF">V6M85_02850</name>
</gene>
<keyword evidence="2" id="KW-1185">Reference proteome</keyword>
<dbReference type="RefSeq" id="WP_338602756.1">
    <property type="nucleotide sequence ID" value="NZ_CP146016.1"/>
</dbReference>
<name>A0AAX4L4B2_9CREN</name>
<organism evidence="1 2">
    <name type="scientific">Sulfolobus tengchongensis</name>
    <dbReference type="NCBI Taxonomy" id="207809"/>
    <lineage>
        <taxon>Archaea</taxon>
        <taxon>Thermoproteota</taxon>
        <taxon>Thermoprotei</taxon>
        <taxon>Sulfolobales</taxon>
        <taxon>Sulfolobaceae</taxon>
        <taxon>Sulfolobus</taxon>
    </lineage>
</organism>
<protein>
    <submittedName>
        <fullName evidence="1">Uncharacterized protein</fullName>
    </submittedName>
</protein>
<dbReference type="GeneID" id="89335672"/>
<dbReference type="EMBL" id="CP146016">
    <property type="protein sequence ID" value="WWQ61038.1"/>
    <property type="molecule type" value="Genomic_DNA"/>
</dbReference>
<reference evidence="1 2" key="1">
    <citation type="submission" date="2024-02" db="EMBL/GenBank/DDBJ databases">
        <title>STSV induces naive adaptation in Sulfolobus.</title>
        <authorList>
            <person name="Xiang X."/>
            <person name="Song M."/>
        </authorList>
    </citation>
    <scope>NUCLEOTIDE SEQUENCE [LARGE SCALE GENOMIC DNA]</scope>
    <source>
        <strain evidence="1 2">RT2</strain>
    </source>
</reference>